<evidence type="ECO:0000256" key="2">
    <source>
        <dbReference type="ARBA" id="ARBA00023125"/>
    </source>
</evidence>
<protein>
    <submittedName>
        <fullName evidence="6">FadR family transcriptional regulator</fullName>
    </submittedName>
</protein>
<dbReference type="InterPro" id="IPR008920">
    <property type="entry name" value="TF_FadR/GntR_C"/>
</dbReference>
<dbReference type="Gene3D" id="1.10.10.10">
    <property type="entry name" value="Winged helix-like DNA-binding domain superfamily/Winged helix DNA-binding domain"/>
    <property type="match status" value="1"/>
</dbReference>
<evidence type="ECO:0000313" key="6">
    <source>
        <dbReference type="EMBL" id="MPY56494.1"/>
    </source>
</evidence>
<evidence type="ECO:0000256" key="4">
    <source>
        <dbReference type="SAM" id="Coils"/>
    </source>
</evidence>
<reference evidence="6 7" key="1">
    <citation type="submission" date="2019-07" db="EMBL/GenBank/DDBJ databases">
        <title>New species of Amycolatopsis and Streptomyces.</title>
        <authorList>
            <person name="Duangmal K."/>
            <person name="Teo W.F.A."/>
            <person name="Lipun K."/>
        </authorList>
    </citation>
    <scope>NUCLEOTIDE SEQUENCE [LARGE SCALE GENOMIC DNA]</scope>
    <source>
        <strain evidence="6 7">NBRC 106415</strain>
    </source>
</reference>
<feature type="domain" description="HTH gntR-type" evidence="5">
    <location>
        <begin position="21"/>
        <end position="91"/>
    </location>
</feature>
<dbReference type="SUPFAM" id="SSF48008">
    <property type="entry name" value="GntR ligand-binding domain-like"/>
    <property type="match status" value="1"/>
</dbReference>
<dbReference type="PANTHER" id="PTHR43537">
    <property type="entry name" value="TRANSCRIPTIONAL REGULATOR, GNTR FAMILY"/>
    <property type="match status" value="1"/>
</dbReference>
<keyword evidence="1" id="KW-0805">Transcription regulation</keyword>
<name>A0A5N8XBB8_9ACTN</name>
<accession>A0A5N8XBB8</accession>
<keyword evidence="7" id="KW-1185">Reference proteome</keyword>
<evidence type="ECO:0000313" key="7">
    <source>
        <dbReference type="Proteomes" id="UP000400924"/>
    </source>
</evidence>
<dbReference type="InterPro" id="IPR011711">
    <property type="entry name" value="GntR_C"/>
</dbReference>
<dbReference type="RefSeq" id="WP_152769962.1">
    <property type="nucleotide sequence ID" value="NZ_VJZC01000017.1"/>
</dbReference>
<dbReference type="SUPFAM" id="SSF46785">
    <property type="entry name" value="Winged helix' DNA-binding domain"/>
    <property type="match status" value="1"/>
</dbReference>
<keyword evidence="3" id="KW-0804">Transcription</keyword>
<dbReference type="InterPro" id="IPR000524">
    <property type="entry name" value="Tscrpt_reg_HTH_GntR"/>
</dbReference>
<dbReference type="Proteomes" id="UP000400924">
    <property type="component" value="Unassembled WGS sequence"/>
</dbReference>
<dbReference type="OrthoDB" id="9784718at2"/>
<organism evidence="6 7">
    <name type="scientific">Streptomyces spongiae</name>
    <dbReference type="NCBI Taxonomy" id="565072"/>
    <lineage>
        <taxon>Bacteria</taxon>
        <taxon>Bacillati</taxon>
        <taxon>Actinomycetota</taxon>
        <taxon>Actinomycetes</taxon>
        <taxon>Kitasatosporales</taxon>
        <taxon>Streptomycetaceae</taxon>
        <taxon>Streptomyces</taxon>
    </lineage>
</organism>
<dbReference type="EMBL" id="VJZC01000017">
    <property type="protein sequence ID" value="MPY56494.1"/>
    <property type="molecule type" value="Genomic_DNA"/>
</dbReference>
<dbReference type="InterPro" id="IPR036388">
    <property type="entry name" value="WH-like_DNA-bd_sf"/>
</dbReference>
<dbReference type="SMART" id="SM00895">
    <property type="entry name" value="FCD"/>
    <property type="match status" value="1"/>
</dbReference>
<evidence type="ECO:0000256" key="3">
    <source>
        <dbReference type="ARBA" id="ARBA00023163"/>
    </source>
</evidence>
<dbReference type="PROSITE" id="PS50949">
    <property type="entry name" value="HTH_GNTR"/>
    <property type="match status" value="1"/>
</dbReference>
<dbReference type="SMART" id="SM00345">
    <property type="entry name" value="HTH_GNTR"/>
    <property type="match status" value="1"/>
</dbReference>
<comment type="caution">
    <text evidence="6">The sequence shown here is derived from an EMBL/GenBank/DDBJ whole genome shotgun (WGS) entry which is preliminary data.</text>
</comment>
<dbReference type="AlphaFoldDB" id="A0A5N8XBB8"/>
<sequence>MMMASGSGTGSSPRKPIKRGLKVAESLAQEIVREIVARKLPPGTLLPSETEMIEEYGVGRGSLREALRILEIHGLITMKPGRHGGPIVIEVGTSDYGRMSTLFYHLGGATFGELMDARLVLEPLMARLAAQRGDPSLADRLTRSGELSDLYDDRAYFAATHDFHRTVASLSDNPILNLVVTSLEHIFHDQISGLLFPTERREEVIRAHDAIAKAIARGKAAEAERLMRQHMQEYADFVRRRHPHLINEVVDWR</sequence>
<dbReference type="CDD" id="cd07377">
    <property type="entry name" value="WHTH_GntR"/>
    <property type="match status" value="1"/>
</dbReference>
<proteinExistence type="predicted"/>
<evidence type="ECO:0000256" key="1">
    <source>
        <dbReference type="ARBA" id="ARBA00023015"/>
    </source>
</evidence>
<dbReference type="Pfam" id="PF07729">
    <property type="entry name" value="FCD"/>
    <property type="match status" value="1"/>
</dbReference>
<dbReference type="GO" id="GO:0003700">
    <property type="term" value="F:DNA-binding transcription factor activity"/>
    <property type="evidence" value="ECO:0007669"/>
    <property type="project" value="InterPro"/>
</dbReference>
<evidence type="ECO:0000259" key="5">
    <source>
        <dbReference type="PROSITE" id="PS50949"/>
    </source>
</evidence>
<dbReference type="InterPro" id="IPR036390">
    <property type="entry name" value="WH_DNA-bd_sf"/>
</dbReference>
<keyword evidence="2" id="KW-0238">DNA-binding</keyword>
<dbReference type="GO" id="GO:0003677">
    <property type="term" value="F:DNA binding"/>
    <property type="evidence" value="ECO:0007669"/>
    <property type="project" value="UniProtKB-KW"/>
</dbReference>
<gene>
    <name evidence="6" type="ORF">FNH08_04695</name>
</gene>
<dbReference type="PANTHER" id="PTHR43537:SF5">
    <property type="entry name" value="UXU OPERON TRANSCRIPTIONAL REGULATOR"/>
    <property type="match status" value="1"/>
</dbReference>
<dbReference type="PRINTS" id="PR00035">
    <property type="entry name" value="HTHGNTR"/>
</dbReference>
<keyword evidence="4" id="KW-0175">Coiled coil</keyword>
<dbReference type="Pfam" id="PF00392">
    <property type="entry name" value="GntR"/>
    <property type="match status" value="1"/>
</dbReference>
<dbReference type="Gene3D" id="1.20.120.530">
    <property type="entry name" value="GntR ligand-binding domain-like"/>
    <property type="match status" value="1"/>
</dbReference>
<feature type="coiled-coil region" evidence="4">
    <location>
        <begin position="213"/>
        <end position="240"/>
    </location>
</feature>